<feature type="region of interest" description="Disordered" evidence="4">
    <location>
        <begin position="260"/>
        <end position="279"/>
    </location>
</feature>
<dbReference type="InterPro" id="IPR027417">
    <property type="entry name" value="P-loop_NTPase"/>
</dbReference>
<dbReference type="InterPro" id="IPR011047">
    <property type="entry name" value="Quinoprotein_ADH-like_sf"/>
</dbReference>
<dbReference type="PROSITE" id="PS50294">
    <property type="entry name" value="WD_REPEATS_REGION"/>
    <property type="match status" value="6"/>
</dbReference>
<accession>A0A8W8KXX0</accession>
<evidence type="ECO:0000256" key="2">
    <source>
        <dbReference type="ARBA" id="ARBA00022737"/>
    </source>
</evidence>
<feature type="domain" description="NWD1/2-like winged helix-turn-helix" evidence="6">
    <location>
        <begin position="624"/>
        <end position="735"/>
    </location>
</feature>
<dbReference type="PROSITE" id="PS00678">
    <property type="entry name" value="WD_REPEATS_1"/>
    <property type="match status" value="3"/>
</dbReference>
<dbReference type="PROSITE" id="PS50082">
    <property type="entry name" value="WD_REPEATS_2"/>
    <property type="match status" value="10"/>
</dbReference>
<name>A0A8W8KXX0_MAGGI</name>
<feature type="region of interest" description="Disordered" evidence="4">
    <location>
        <begin position="1625"/>
        <end position="1645"/>
    </location>
</feature>
<dbReference type="PANTHER" id="PTHR19871">
    <property type="entry name" value="BETA TRANSDUCIN-RELATED PROTEIN"/>
    <property type="match status" value="1"/>
</dbReference>
<feature type="repeat" description="WD" evidence="3">
    <location>
        <begin position="1381"/>
        <end position="1419"/>
    </location>
</feature>
<dbReference type="Proteomes" id="UP000005408">
    <property type="component" value="Unassembled WGS sequence"/>
</dbReference>
<evidence type="ECO:0000259" key="6">
    <source>
        <dbReference type="Pfam" id="PF25469"/>
    </source>
</evidence>
<dbReference type="PRINTS" id="PR00320">
    <property type="entry name" value="GPROTEINBRPT"/>
</dbReference>
<dbReference type="EnsemblMetazoa" id="G2506.1">
    <property type="protein sequence ID" value="G2506.1:cds"/>
    <property type="gene ID" value="G2506"/>
</dbReference>
<organism evidence="7 8">
    <name type="scientific">Magallana gigas</name>
    <name type="common">Pacific oyster</name>
    <name type="synonym">Crassostrea gigas</name>
    <dbReference type="NCBI Taxonomy" id="29159"/>
    <lineage>
        <taxon>Eukaryota</taxon>
        <taxon>Metazoa</taxon>
        <taxon>Spiralia</taxon>
        <taxon>Lophotrochozoa</taxon>
        <taxon>Mollusca</taxon>
        <taxon>Bivalvia</taxon>
        <taxon>Autobranchia</taxon>
        <taxon>Pteriomorphia</taxon>
        <taxon>Ostreida</taxon>
        <taxon>Ostreoidea</taxon>
        <taxon>Ostreidae</taxon>
        <taxon>Magallana</taxon>
    </lineage>
</organism>
<dbReference type="Pfam" id="PF25469">
    <property type="entry name" value="WHD_NWD1"/>
    <property type="match status" value="1"/>
</dbReference>
<dbReference type="Gene3D" id="3.40.50.300">
    <property type="entry name" value="P-loop containing nucleotide triphosphate hydrolases"/>
    <property type="match status" value="1"/>
</dbReference>
<feature type="repeat" description="WD" evidence="3">
    <location>
        <begin position="1130"/>
        <end position="1171"/>
    </location>
</feature>
<evidence type="ECO:0000259" key="5">
    <source>
        <dbReference type="Pfam" id="PF05729"/>
    </source>
</evidence>
<dbReference type="SMART" id="SM00320">
    <property type="entry name" value="WD40"/>
    <property type="match status" value="13"/>
</dbReference>
<dbReference type="OrthoDB" id="6062327at2759"/>
<dbReference type="InterPro" id="IPR007111">
    <property type="entry name" value="NACHT_NTPase"/>
</dbReference>
<dbReference type="InterPro" id="IPR020472">
    <property type="entry name" value="WD40_PAC1"/>
</dbReference>
<evidence type="ECO:0000313" key="7">
    <source>
        <dbReference type="EnsemblMetazoa" id="G2506.1:cds"/>
    </source>
</evidence>
<keyword evidence="8" id="KW-1185">Reference proteome</keyword>
<proteinExistence type="predicted"/>
<dbReference type="Gene3D" id="2.130.10.10">
    <property type="entry name" value="YVTN repeat-like/Quinoprotein amine dehydrogenase"/>
    <property type="match status" value="4"/>
</dbReference>
<feature type="repeat" description="WD" evidence="3">
    <location>
        <begin position="1462"/>
        <end position="1495"/>
    </location>
</feature>
<dbReference type="SUPFAM" id="SSF50978">
    <property type="entry name" value="WD40 repeat-like"/>
    <property type="match status" value="1"/>
</dbReference>
<keyword evidence="2" id="KW-0677">Repeat</keyword>
<dbReference type="SUPFAM" id="SSF52540">
    <property type="entry name" value="P-loop containing nucleoside triphosphate hydrolases"/>
    <property type="match status" value="1"/>
</dbReference>
<dbReference type="InterPro" id="IPR036322">
    <property type="entry name" value="WD40_repeat_dom_sf"/>
</dbReference>
<dbReference type="InterPro" id="IPR057588">
    <property type="entry name" value="NWD1/2-like_WH"/>
</dbReference>
<feature type="compositionally biased region" description="Polar residues" evidence="4">
    <location>
        <begin position="1632"/>
        <end position="1645"/>
    </location>
</feature>
<evidence type="ECO:0000313" key="8">
    <source>
        <dbReference type="Proteomes" id="UP000005408"/>
    </source>
</evidence>
<dbReference type="InterPro" id="IPR052752">
    <property type="entry name" value="NACHT-WD_repeat"/>
</dbReference>
<feature type="compositionally biased region" description="Basic and acidic residues" evidence="4">
    <location>
        <begin position="260"/>
        <end position="277"/>
    </location>
</feature>
<evidence type="ECO:0000256" key="3">
    <source>
        <dbReference type="PROSITE-ProRule" id="PRU00221"/>
    </source>
</evidence>
<evidence type="ECO:0008006" key="9">
    <source>
        <dbReference type="Google" id="ProtNLM"/>
    </source>
</evidence>
<feature type="domain" description="NACHT" evidence="5">
    <location>
        <begin position="397"/>
        <end position="534"/>
    </location>
</feature>
<feature type="repeat" description="WD" evidence="3">
    <location>
        <begin position="1046"/>
        <end position="1077"/>
    </location>
</feature>
<feature type="repeat" description="WD" evidence="3">
    <location>
        <begin position="962"/>
        <end position="1003"/>
    </location>
</feature>
<dbReference type="InterPro" id="IPR019775">
    <property type="entry name" value="WD40_repeat_CS"/>
</dbReference>
<evidence type="ECO:0000256" key="4">
    <source>
        <dbReference type="SAM" id="MobiDB-lite"/>
    </source>
</evidence>
<dbReference type="InterPro" id="IPR015943">
    <property type="entry name" value="WD40/YVTN_repeat-like_dom_sf"/>
</dbReference>
<dbReference type="Pfam" id="PF05729">
    <property type="entry name" value="NACHT"/>
    <property type="match status" value="1"/>
</dbReference>
<dbReference type="Pfam" id="PF00400">
    <property type="entry name" value="WD40"/>
    <property type="match status" value="10"/>
</dbReference>
<dbReference type="InterPro" id="IPR001680">
    <property type="entry name" value="WD40_rpt"/>
</dbReference>
<feature type="repeat" description="WD" evidence="3">
    <location>
        <begin position="1214"/>
        <end position="1255"/>
    </location>
</feature>
<feature type="repeat" description="WD" evidence="3">
    <location>
        <begin position="1004"/>
        <end position="1045"/>
    </location>
</feature>
<keyword evidence="1 3" id="KW-0853">WD repeat</keyword>
<reference evidence="7" key="1">
    <citation type="submission" date="2022-08" db="UniProtKB">
        <authorList>
            <consortium name="EnsemblMetazoa"/>
        </authorList>
    </citation>
    <scope>IDENTIFICATION</scope>
    <source>
        <strain evidence="7">05x7-T-G4-1.051#20</strain>
    </source>
</reference>
<dbReference type="SUPFAM" id="SSF50998">
    <property type="entry name" value="Quinoprotein alcohol dehydrogenase-like"/>
    <property type="match status" value="1"/>
</dbReference>
<feature type="repeat" description="WD" evidence="3">
    <location>
        <begin position="1420"/>
        <end position="1461"/>
    </location>
</feature>
<protein>
    <recommendedName>
        <fullName evidence="9">NACHT and WD repeat domain-containing protein 1</fullName>
    </recommendedName>
</protein>
<dbReference type="PANTHER" id="PTHR19871:SF28">
    <property type="entry name" value="AAA+ ATPASE DOMAIN-CONTAINING PROTEIN"/>
    <property type="match status" value="1"/>
</dbReference>
<feature type="repeat" description="WD" evidence="3">
    <location>
        <begin position="1172"/>
        <end position="1203"/>
    </location>
</feature>
<evidence type="ECO:0000256" key="1">
    <source>
        <dbReference type="ARBA" id="ARBA00022574"/>
    </source>
</evidence>
<dbReference type="OMA" id="DSFYWDL"/>
<sequence>MATTDPRACYKIAVQNILTGKLQDIPELPRQTVNIYVCSNYSEFEVERAALLKDTFPTLQYHCLKYGIDLHWVDVHHANQIDHAKNTHMFQRHMSTLEECHRKSSGPFFICLLGSKYGKCPLPNYLDEAEFTHIRNEAFEGGKDIRQLDEWYVKDEYSVPALYKLKPIQDVSKNRKLCVNQREHQQSVEEEYIYSSLLDIIQYGAKIAHDEGNINQVHIQKQERFFTSAFEQEVALALKLNCRQGVFIFRNIEETKDKDDKVSLADLSQKDKEDQTNQEKLNNLKYEVDSKVPRTNVFSFTIAADNSEVSSENPEHVTYLENMTAAVAMRLRDLFDENEKTKLCFPSTKKGELCLETLVHLQHCNELLKVYNGSGLEIILSKIQMLLMNGTKAEHQLIIVKGDPGCGKSHFLSKVCFRARELFGKDTILIPRFIGITPKSKDKQKILRDICVQLNFVLQQNISLDEYDDSHLTNYFYGLANRISKGQRNLVIMLDGVENLENLVNGEHQSMIDWFSVKLPPKVHLIISYRPSGNYVFQKLEAKRNNVVDSMIIFPSWTSERIRDAILFILSKHKRVIAKNKEKLIVSHLLRASPFVLQHVLCLMKDGRVDNNVINNHFPISNEEIVHKKLDQLEFKFGSEIVEAVCRYITLSNLGLSETELLDILSCNNDVALSILRSSNSEFFRFPWYIWIHLKNEIGLLLAQRYVHRKVVFCWSQGFVEDIIRRRYMANVDSICGIHSDLTELFLETWIEGKRVLLKENATLKEDVQRYVCHQPLLYSETKYNKRKINELWIQLLQLGDTRRLKEYTLCNFEYLLSMIDSSSVNTVLQNFRLAMSRLVDAEIFLIYNCLLKSCPVLMRQPTQLANELIGYLKEIKDYFPLYVEPLVTQSMQWCDTYSEPLFIPMTSWLPSPYLPLVASLDCVDGANLIAPLRNNQHILCSYGLLDIAMYHVPSKKLLKLFSGHRSSVRCIILSHNEQYCISGSEDCTIRFWKFAEGLCTRVIREHLGAVLCLTMTSDDDIVISGSDDTTIVVFSVMSGKRIDVLKGHTKAVTALKLNSNADLLASASRDTKIIVWCMQEKVQLLSVDDIHSPISCMDLTMDNTFLLAGCEDSSLNVLSFTTGSWIHQLKGHKGWVRSLALANNCNHVFAGCQDNMIYLYNFRTTELLDVFNGHTSSVTDIRISKDQSLIFTASEGKINLWSFLPKMTKHVKSDEHKCMITCVAVTSDGKIGMSGGTDGEVKLWDLETNTYSESFLGHSGAVASIEPASNGAFTVTSAEDRKIKVWSMTLAIVITNYEKHDSFVRQIKIIENDMQILSYDVMGHFHLWQAEDGATLISFDRHAFTFILSTDCQLLVTARGDNCARVWKTKSGTLVTGICHSEKITCMCCDIRDKYLVTGSEDKSCKVWDLTTGKLTQVLVEHSTCVIKVTIKSDSSTVISGASDGCIMVWEVSSGECIHKLNTHTSCITSLKFLSNEQFVISSSKDGTIRLWDVVLGLHVAMIDMHHPVLSCSMSENCCRFVVHLENCKRVPLLCLHNCPEPTNSSTSEPNFSYTNRNEDTSPILPIHPKISSCDRYSILYPVPKRSNPRVSTASPLPEIVRLSPIRAPKKYQTKPTKRTHLRVNMPSRRGNPSSSASALCTIV</sequence>
<dbReference type="CDD" id="cd00200">
    <property type="entry name" value="WD40"/>
    <property type="match status" value="2"/>
</dbReference>
<feature type="repeat" description="WD" evidence="3">
    <location>
        <begin position="1256"/>
        <end position="1289"/>
    </location>
</feature>